<evidence type="ECO:0000313" key="2">
    <source>
        <dbReference type="EMBL" id="CUA77601.1"/>
    </source>
</evidence>
<dbReference type="EMBL" id="CYGV01001844">
    <property type="protein sequence ID" value="CUA77601.1"/>
    <property type="molecule type" value="Genomic_DNA"/>
</dbReference>
<dbReference type="Gene3D" id="1.25.10.10">
    <property type="entry name" value="Leucine-rich Repeat Variant"/>
    <property type="match status" value="2"/>
</dbReference>
<dbReference type="InterPro" id="IPR016024">
    <property type="entry name" value="ARM-type_fold"/>
</dbReference>
<dbReference type="AlphaFoldDB" id="A0A0K6GGL8"/>
<reference evidence="2 3" key="1">
    <citation type="submission" date="2015-07" db="EMBL/GenBank/DDBJ databases">
        <authorList>
            <person name="Noorani M."/>
        </authorList>
    </citation>
    <scope>NUCLEOTIDE SEQUENCE [LARGE SCALE GENOMIC DNA]</scope>
    <source>
        <strain evidence="2">BBA 69670</strain>
    </source>
</reference>
<evidence type="ECO:0000256" key="1">
    <source>
        <dbReference type="SAM" id="MobiDB-lite"/>
    </source>
</evidence>
<organism evidence="2 3">
    <name type="scientific">Rhizoctonia solani</name>
    <dbReference type="NCBI Taxonomy" id="456999"/>
    <lineage>
        <taxon>Eukaryota</taxon>
        <taxon>Fungi</taxon>
        <taxon>Dikarya</taxon>
        <taxon>Basidiomycota</taxon>
        <taxon>Agaricomycotina</taxon>
        <taxon>Agaricomycetes</taxon>
        <taxon>Cantharellales</taxon>
        <taxon>Ceratobasidiaceae</taxon>
        <taxon>Rhizoctonia</taxon>
    </lineage>
</organism>
<gene>
    <name evidence="2" type="ORF">RSOLAG22IIIB_02618</name>
</gene>
<proteinExistence type="predicted"/>
<evidence type="ECO:0000313" key="3">
    <source>
        <dbReference type="Proteomes" id="UP000044841"/>
    </source>
</evidence>
<dbReference type="InterPro" id="IPR011989">
    <property type="entry name" value="ARM-like"/>
</dbReference>
<name>A0A0K6GGL8_9AGAM</name>
<protein>
    <submittedName>
        <fullName evidence="2">DNA mismatch repair protein MutS [Bartonella bacilliformis KC583]</fullName>
    </submittedName>
</protein>
<accession>A0A0K6GGL8</accession>
<feature type="region of interest" description="Disordered" evidence="1">
    <location>
        <begin position="1047"/>
        <end position="1084"/>
    </location>
</feature>
<dbReference type="SUPFAM" id="SSF48371">
    <property type="entry name" value="ARM repeat"/>
    <property type="match status" value="1"/>
</dbReference>
<sequence length="1084" mass="119002">MSNILEDSDTQLLLEYLDKIYAPSSDNEVIKEALEALKGIIETTEGSMHEDEASSEGDKSQARIMAMKQFMFTAKPDLLEHLLQFPGDTDVDVDEYTLTAKAEFLDELLKGYPILKGSVLPLIDQLLASLFREDLDDNPTLRAWALVARCPIVALLRPDPEAQDAHAAALKALSAKIKSFSYALVPELKASEMDETIRKAHEALIYGLLNLVSTPLEPDAVVPFIECGALDALLTIIARGPLSSKDSSITWNDSLDDACRALFLLVDNAKPEILAQVLVDRQVVGSILRHMAYICHHDNVVWAADIPRSLAVLAKSSDALLQQIVTEAQNMIDADPSELGSGVSVVLWKLLDCAADNDIEDLQKISKSKKYLPFFLRAIEPGASNNVLDAVGEALAARIDQPGRQLRKGISTPEQVEKITQLVEYACTQSAPDISPSMRVLRELILPSSDEDTGGWVDPQEELRRANKQFWATFAQTVKTRLDAASALAPEVTTPEPRDMVITEPSEVGLAHMKNVKFLVPLVEEQYTTMAILPYLAEYLQVLLLNPSPLSRRAGLELLTAMTKDSSLSKDFAFVPDLIEGYKLTVAYALSDPRKLIRAMALEWLNRLTGYRHPEAEDYSRYKPGVDFVLEVVTEDILAEMLKGTSDEVKVAAEMIQSMAGRSTGSEVANRLKKNKEIIEALWNAVFWDEDKAPPSQDQDISEDVFFYGNVEGSSASALSVLLDPLADLDSITEHIAPHITGLGDKDWFEFHGIVEKFPAIASLAILKPEIGVLSTLSKMTTQIEQLPFAMQLFRELSRGTMLAKVHIGQSDDVYAALVKVLQGEDESARSLVLLELDSMLSGSTVSNLKFMKEGGVKALLDIIASDTDTTDTRYALTILENFLENFPEGVQAAIDAGAIPILKSRYNPDDYFDRAGVALQKIESQKDAPLVDRIEFSAEAYAELGKKLPDPQVLERFIKNFESSMDERQLGIAGGLAPVLTKLLCSSPDPKPALKALKALLVIDGQGWQGFTVVQRTGEQCGLPEHLKPLTKSEDEGIRELSEAIMGTIVPRHEDTIEGSGGKGEGDDENDERGAENGEVDEA</sequence>
<dbReference type="Proteomes" id="UP000044841">
    <property type="component" value="Unassembled WGS sequence"/>
</dbReference>
<keyword evidence="3" id="KW-1185">Reference proteome</keyword>